<dbReference type="InterPro" id="IPR016039">
    <property type="entry name" value="Thiolase-like"/>
</dbReference>
<dbReference type="GO" id="GO:0006633">
    <property type="term" value="P:fatty acid biosynthetic process"/>
    <property type="evidence" value="ECO:0007669"/>
    <property type="project" value="InterPro"/>
</dbReference>
<feature type="domain" description="Beta-ketoacyl-[acyl-carrier-protein] synthase III N-terminal" evidence="1">
    <location>
        <begin position="153"/>
        <end position="211"/>
    </location>
</feature>
<dbReference type="STRING" id="169427.SAMN05192548_104240"/>
<dbReference type="SUPFAM" id="SSF53901">
    <property type="entry name" value="Thiolase-like"/>
    <property type="match status" value="2"/>
</dbReference>
<dbReference type="GO" id="GO:0004315">
    <property type="term" value="F:3-oxoacyl-[acyl-carrier-protein] synthase activity"/>
    <property type="evidence" value="ECO:0007669"/>
    <property type="project" value="InterPro"/>
</dbReference>
<evidence type="ECO:0000313" key="3">
    <source>
        <dbReference type="Proteomes" id="UP000184395"/>
    </source>
</evidence>
<gene>
    <name evidence="2" type="ORF">SAMN05192548_104240</name>
</gene>
<accession>A0A1M6VZE6</accession>
<dbReference type="Gene3D" id="3.40.47.10">
    <property type="match status" value="2"/>
</dbReference>
<proteinExistence type="predicted"/>
<dbReference type="Pfam" id="PF08545">
    <property type="entry name" value="ACP_syn_III"/>
    <property type="match status" value="1"/>
</dbReference>
<organism evidence="2 3">
    <name type="scientific">Paraburkholderia terricola</name>
    <dbReference type="NCBI Taxonomy" id="169427"/>
    <lineage>
        <taxon>Bacteria</taxon>
        <taxon>Pseudomonadati</taxon>
        <taxon>Pseudomonadota</taxon>
        <taxon>Betaproteobacteria</taxon>
        <taxon>Burkholderiales</taxon>
        <taxon>Burkholderiaceae</taxon>
        <taxon>Paraburkholderia</taxon>
    </lineage>
</organism>
<dbReference type="PANTHER" id="PTHR34069:SF2">
    <property type="entry name" value="BETA-KETOACYL-[ACYL-CARRIER-PROTEIN] SYNTHASE III"/>
    <property type="match status" value="1"/>
</dbReference>
<dbReference type="OrthoDB" id="9058963at2"/>
<dbReference type="EMBL" id="FRAB01000042">
    <property type="protein sequence ID" value="SHK86809.1"/>
    <property type="molecule type" value="Genomic_DNA"/>
</dbReference>
<evidence type="ECO:0000313" key="2">
    <source>
        <dbReference type="EMBL" id="SHK86809.1"/>
    </source>
</evidence>
<dbReference type="Proteomes" id="UP000184395">
    <property type="component" value="Unassembled WGS sequence"/>
</dbReference>
<dbReference type="RefSeq" id="WP_073431744.1">
    <property type="nucleotide sequence ID" value="NZ_CADFGY010000039.1"/>
</dbReference>
<dbReference type="PANTHER" id="PTHR34069">
    <property type="entry name" value="3-OXOACYL-[ACYL-CARRIER-PROTEIN] SYNTHASE 3"/>
    <property type="match status" value="1"/>
</dbReference>
<sequence>MKPPVITAVTAWVPEAIPLSRWTAIESALRATGHPGWDAWMRSWHPDYGHWLEAGAGEETGGSRPVHSGVPTPDVTCMVPVETGTDLSGLAVKVANALCAARPPDARPVDVIVFCHSSLDEHVSTTVAGRLCAEVGTPCFPFSVSQQHGVSPFTALRLAADLLVAEPHIHTILIVAAEKWCPPFSRMCGTCMVHGDAAGAMLVERTDPGTGGVHLLDVAARHVPVDMVCGDAGVADARTFPLLSMIDSLLARHGLHDENVNDVVGHPGIPSLTAAVSDLLGRPDTGVQHEDCVHLGAAESIVRLAQILNRAACGRRHRALLWGYGTGGFIGTALLGMHGAPSLPISKTRSSPSHDP</sequence>
<protein>
    <submittedName>
        <fullName evidence="2">3-oxoacyl-[acyl-carrier-protein] synthase III</fullName>
    </submittedName>
</protein>
<dbReference type="GO" id="GO:0044550">
    <property type="term" value="P:secondary metabolite biosynthetic process"/>
    <property type="evidence" value="ECO:0007669"/>
    <property type="project" value="TreeGrafter"/>
</dbReference>
<dbReference type="InterPro" id="IPR013751">
    <property type="entry name" value="ACP_syn_III_N"/>
</dbReference>
<reference evidence="2 3" key="1">
    <citation type="submission" date="2016-11" db="EMBL/GenBank/DDBJ databases">
        <authorList>
            <person name="Jaros S."/>
            <person name="Januszkiewicz K."/>
            <person name="Wedrychowicz H."/>
        </authorList>
    </citation>
    <scope>NUCLEOTIDE SEQUENCE [LARGE SCALE GENOMIC DNA]</scope>
    <source>
        <strain evidence="2 3">LMG 20594</strain>
    </source>
</reference>
<evidence type="ECO:0000259" key="1">
    <source>
        <dbReference type="Pfam" id="PF08545"/>
    </source>
</evidence>
<dbReference type="AlphaFoldDB" id="A0A1M6VZE6"/>
<name>A0A1M6VZE6_9BURK</name>